<feature type="transmembrane region" description="Helical" evidence="1">
    <location>
        <begin position="443"/>
        <end position="463"/>
    </location>
</feature>
<dbReference type="Pfam" id="PF20990">
    <property type="entry name" value="DUF2207_C"/>
    <property type="match status" value="1"/>
</dbReference>
<evidence type="ECO:0000259" key="3">
    <source>
        <dbReference type="Pfam" id="PF20990"/>
    </source>
</evidence>
<protein>
    <submittedName>
        <fullName evidence="4">DUF2207 domain-containing protein</fullName>
    </submittedName>
</protein>
<feature type="domain" description="Predicted membrane protein YciQ-like C-terminal" evidence="3">
    <location>
        <begin position="283"/>
        <end position="525"/>
    </location>
</feature>
<feature type="transmembrane region" description="Helical" evidence="1">
    <location>
        <begin position="7"/>
        <end position="28"/>
    </location>
</feature>
<feature type="transmembrane region" description="Helical" evidence="1">
    <location>
        <begin position="411"/>
        <end position="431"/>
    </location>
</feature>
<feature type="transmembrane region" description="Helical" evidence="1">
    <location>
        <begin position="250"/>
        <end position="273"/>
    </location>
</feature>
<feature type="domain" description="DUF2207" evidence="2">
    <location>
        <begin position="41"/>
        <end position="219"/>
    </location>
</feature>
<evidence type="ECO:0000313" key="4">
    <source>
        <dbReference type="EMBL" id="HGE75340.1"/>
    </source>
</evidence>
<comment type="caution">
    <text evidence="4">The sequence shown here is derived from an EMBL/GenBank/DDBJ whole genome shotgun (WGS) entry which is preliminary data.</text>
</comment>
<keyword evidence="1" id="KW-0472">Membrane</keyword>
<sequence>MVKKGSLILKILVVVIAGAVGLLATFYVNGYFDVWSSVLRVNKVEVNVNVAQNGIAHIVEHDYYTFTKPYHGLAPFMSLPSNVTMSNFKLSVSGATIQKTDGYANQNGFDLRVYLNDGYTIPKVGGDNVLMTLNYDVTGGFQNGTNFSQFFYKFWGKSTPSWVPELIVNYTFPQSFVVQKIFPHPIDVQHQVIKNGNNSFTIIYHNVPPNTYAEARFVFPPTSVQYHSILPMTLNQIQNIENTYSNGTTWQWFLIALFIILIILIPLIFRILFGIEPKVDLHSEYEREIPYKDSPELVNSIVRRLVEEPDSDGFAATMLDLVDKGYLEFSGNNAFKLLNGAKPLSESEKMLYDTVIKPFATNGVFDPRAVQESMKGNVQRAQKFNEAYTSWKMKVADDAEMKNYLLTYGNTITKIVTVITLMILPSIFIFWNFSSGRAYPELFMIFSWVALADWISAWIIMMIPRDIFGRWTKDGREYYLRWKNFEKYLMDYSLIKEKPPESVVLWRQYLIYGTSLGIAKHVIKAIKEVNPPEIVESDPFFPAFTTMLWYDSIIFLPQAAMMNSVNVQQGSNMGNFGGGGFGGNVGGGFGGGGRGGF</sequence>
<proteinExistence type="predicted"/>
<organism evidence="4">
    <name type="scientific">Mesoaciditoga lauensis</name>
    <dbReference type="NCBI Taxonomy" id="1495039"/>
    <lineage>
        <taxon>Bacteria</taxon>
        <taxon>Thermotogati</taxon>
        <taxon>Thermotogota</taxon>
        <taxon>Thermotogae</taxon>
        <taxon>Mesoaciditogales</taxon>
        <taxon>Mesoaciditogaceae</taxon>
        <taxon>Mesoaciditoga</taxon>
    </lineage>
</organism>
<accession>A0A7V3RET3</accession>
<dbReference type="AlphaFoldDB" id="A0A7V3RET3"/>
<evidence type="ECO:0000259" key="2">
    <source>
        <dbReference type="Pfam" id="PF09972"/>
    </source>
</evidence>
<name>A0A7V3RET3_9BACT</name>
<gene>
    <name evidence="4" type="ORF">ENX73_04365</name>
</gene>
<evidence type="ECO:0000256" key="1">
    <source>
        <dbReference type="SAM" id="Phobius"/>
    </source>
</evidence>
<dbReference type="Pfam" id="PF09972">
    <property type="entry name" value="DUF2207"/>
    <property type="match status" value="1"/>
</dbReference>
<keyword evidence="1" id="KW-1133">Transmembrane helix</keyword>
<reference evidence="4" key="1">
    <citation type="journal article" date="2020" name="mSystems">
        <title>Genome- and Community-Level Interaction Insights into Carbon Utilization and Element Cycling Functions of Hydrothermarchaeota in Hydrothermal Sediment.</title>
        <authorList>
            <person name="Zhou Z."/>
            <person name="Liu Y."/>
            <person name="Xu W."/>
            <person name="Pan J."/>
            <person name="Luo Z.H."/>
            <person name="Li M."/>
        </authorList>
    </citation>
    <scope>NUCLEOTIDE SEQUENCE [LARGE SCALE GENOMIC DNA]</scope>
    <source>
        <strain evidence="4">SpSt-966</strain>
    </source>
</reference>
<dbReference type="InterPro" id="IPR048389">
    <property type="entry name" value="YciQ-like_C"/>
</dbReference>
<dbReference type="EMBL" id="DTPE01000178">
    <property type="protein sequence ID" value="HGE75340.1"/>
    <property type="molecule type" value="Genomic_DNA"/>
</dbReference>
<dbReference type="InterPro" id="IPR018702">
    <property type="entry name" value="DUF2207"/>
</dbReference>
<keyword evidence="1" id="KW-0812">Transmembrane</keyword>